<gene>
    <name evidence="7" type="ORF">HQN60_12375</name>
</gene>
<dbReference type="SUPFAM" id="SSF50182">
    <property type="entry name" value="Sm-like ribonucleoproteins"/>
    <property type="match status" value="1"/>
</dbReference>
<evidence type="ECO:0000259" key="6">
    <source>
        <dbReference type="Pfam" id="PF00924"/>
    </source>
</evidence>
<dbReference type="Gene3D" id="2.30.30.60">
    <property type="match status" value="1"/>
</dbReference>
<dbReference type="InterPro" id="IPR006685">
    <property type="entry name" value="MscS_channel_2nd"/>
</dbReference>
<dbReference type="Pfam" id="PF00924">
    <property type="entry name" value="MS_channel_2nd"/>
    <property type="match status" value="1"/>
</dbReference>
<dbReference type="PANTHER" id="PTHR30566">
    <property type="entry name" value="YNAI-RELATED MECHANOSENSITIVE ION CHANNEL"/>
    <property type="match status" value="1"/>
</dbReference>
<dbReference type="RefSeq" id="WP_173533935.1">
    <property type="nucleotide sequence ID" value="NZ_CP054143.1"/>
</dbReference>
<dbReference type="PANTHER" id="PTHR30566:SF27">
    <property type="entry name" value="MECHANOSENSITIVE ION CHANNEL PROTEIN"/>
    <property type="match status" value="1"/>
</dbReference>
<evidence type="ECO:0000313" key="7">
    <source>
        <dbReference type="EMBL" id="QKJ67433.1"/>
    </source>
</evidence>
<dbReference type="GO" id="GO:0008381">
    <property type="term" value="F:mechanosensitive monoatomic ion channel activity"/>
    <property type="evidence" value="ECO:0007669"/>
    <property type="project" value="UniProtKB-ARBA"/>
</dbReference>
<dbReference type="Proteomes" id="UP000504844">
    <property type="component" value="Chromosome"/>
</dbReference>
<feature type="transmembrane region" description="Helical" evidence="5">
    <location>
        <begin position="83"/>
        <end position="106"/>
    </location>
</feature>
<reference evidence="7 8" key="1">
    <citation type="submission" date="2020-05" db="EMBL/GenBank/DDBJ databases">
        <title>Complete genome sequence of Deefgea sp. D17.</title>
        <authorList>
            <person name="Bae J.-W."/>
            <person name="Han J.E."/>
        </authorList>
    </citation>
    <scope>NUCLEOTIDE SEQUENCE [LARGE SCALE GENOMIC DNA]</scope>
    <source>
        <strain evidence="7 8">D17</strain>
    </source>
</reference>
<accession>A0A6M8SQ73</accession>
<protein>
    <submittedName>
        <fullName evidence="7">Mechanosensitive ion channel</fullName>
    </submittedName>
</protein>
<dbReference type="InterPro" id="IPR010920">
    <property type="entry name" value="LSM_dom_sf"/>
</dbReference>
<evidence type="ECO:0000313" key="8">
    <source>
        <dbReference type="Proteomes" id="UP000504844"/>
    </source>
</evidence>
<evidence type="ECO:0000256" key="3">
    <source>
        <dbReference type="ARBA" id="ARBA00022989"/>
    </source>
</evidence>
<proteinExistence type="predicted"/>
<evidence type="ECO:0000256" key="1">
    <source>
        <dbReference type="ARBA" id="ARBA00004370"/>
    </source>
</evidence>
<dbReference type="InterPro" id="IPR023408">
    <property type="entry name" value="MscS_beta-dom_sf"/>
</dbReference>
<keyword evidence="4 5" id="KW-0472">Membrane</keyword>
<dbReference type="AlphaFoldDB" id="A0A6M8SQ73"/>
<evidence type="ECO:0000256" key="4">
    <source>
        <dbReference type="ARBA" id="ARBA00023136"/>
    </source>
</evidence>
<feature type="domain" description="Mechanosensitive ion channel MscS" evidence="6">
    <location>
        <begin position="105"/>
        <end position="173"/>
    </location>
</feature>
<organism evidence="7 8">
    <name type="scientific">Deefgea piscis</name>
    <dbReference type="NCBI Taxonomy" id="2739061"/>
    <lineage>
        <taxon>Bacteria</taxon>
        <taxon>Pseudomonadati</taxon>
        <taxon>Pseudomonadota</taxon>
        <taxon>Betaproteobacteria</taxon>
        <taxon>Neisseriales</taxon>
        <taxon>Chitinibacteraceae</taxon>
        <taxon>Deefgea</taxon>
    </lineage>
</organism>
<dbReference type="EMBL" id="CP054143">
    <property type="protein sequence ID" value="QKJ67433.1"/>
    <property type="molecule type" value="Genomic_DNA"/>
</dbReference>
<feature type="transmembrane region" description="Helical" evidence="5">
    <location>
        <begin position="59"/>
        <end position="77"/>
    </location>
</feature>
<evidence type="ECO:0000256" key="5">
    <source>
        <dbReference type="SAM" id="Phobius"/>
    </source>
</evidence>
<evidence type="ECO:0000256" key="2">
    <source>
        <dbReference type="ARBA" id="ARBA00022692"/>
    </source>
</evidence>
<name>A0A6M8SQ73_9NEIS</name>
<sequence>MNQFIEHSLPFLLDRSTLRDALFTLFLLIAIVSMRAAIRSTILHRNDLSVEIKRRWLVSLRNIALGFFVLGIILIWGNEIQAFAVSLIAVAAAFVLATKEVILCMLGSIYRTSSHVYEVGDRIEIAGIKGQVLDINLISTTLVESSRAEQHKGTVGRGIKIPNSMLFGNPVYNETMMGNFAIQTIHINVARDADWELAETVLLKCGREIISEYMDELAQHAKEISSDYVIDTPLQEPRVRLILDEIEFIGLQLQLPAPLGLRAQIEQRVLRDFLRKVPIHPIA</sequence>
<dbReference type="KEGG" id="dee:HQN60_12375"/>
<feature type="transmembrane region" description="Helical" evidence="5">
    <location>
        <begin position="20"/>
        <end position="38"/>
    </location>
</feature>
<keyword evidence="3 5" id="KW-1133">Transmembrane helix</keyword>
<keyword evidence="8" id="KW-1185">Reference proteome</keyword>
<comment type="subcellular location">
    <subcellularLocation>
        <location evidence="1">Membrane</location>
    </subcellularLocation>
</comment>
<dbReference type="GO" id="GO:0016020">
    <property type="term" value="C:membrane"/>
    <property type="evidence" value="ECO:0007669"/>
    <property type="project" value="UniProtKB-SubCell"/>
</dbReference>
<keyword evidence="2 5" id="KW-0812">Transmembrane</keyword>